<dbReference type="EMBL" id="JAYKXP010000072">
    <property type="protein sequence ID" value="KAK7030999.1"/>
    <property type="molecule type" value="Genomic_DNA"/>
</dbReference>
<gene>
    <name evidence="5" type="ORF">VNI00_010232</name>
    <name evidence="4" type="ORF">VNI00_013788</name>
</gene>
<organism evidence="5 6">
    <name type="scientific">Paramarasmius palmivorus</name>
    <dbReference type="NCBI Taxonomy" id="297713"/>
    <lineage>
        <taxon>Eukaryota</taxon>
        <taxon>Fungi</taxon>
        <taxon>Dikarya</taxon>
        <taxon>Basidiomycota</taxon>
        <taxon>Agaricomycotina</taxon>
        <taxon>Agaricomycetes</taxon>
        <taxon>Agaricomycetidae</taxon>
        <taxon>Agaricales</taxon>
        <taxon>Marasmiineae</taxon>
        <taxon>Marasmiaceae</taxon>
        <taxon>Paramarasmius</taxon>
    </lineage>
</organism>
<keyword evidence="6" id="KW-1185">Reference proteome</keyword>
<evidence type="ECO:0000256" key="2">
    <source>
        <dbReference type="SAM" id="Phobius"/>
    </source>
</evidence>
<feature type="region of interest" description="Disordered" evidence="1">
    <location>
        <begin position="480"/>
        <end position="567"/>
    </location>
</feature>
<dbReference type="AlphaFoldDB" id="A0AAW0CH71"/>
<evidence type="ECO:0008006" key="7">
    <source>
        <dbReference type="Google" id="ProtNLM"/>
    </source>
</evidence>
<keyword evidence="2" id="KW-1133">Transmembrane helix</keyword>
<keyword evidence="3" id="KW-0732">Signal</keyword>
<protein>
    <recommendedName>
        <fullName evidence="7">Glycoside hydrolase family 76 protein</fullName>
    </recommendedName>
</protein>
<feature type="transmembrane region" description="Helical" evidence="2">
    <location>
        <begin position="422"/>
        <end position="447"/>
    </location>
</feature>
<keyword evidence="2" id="KW-0472">Membrane</keyword>
<evidence type="ECO:0000313" key="5">
    <source>
        <dbReference type="EMBL" id="KAK7039070.1"/>
    </source>
</evidence>
<keyword evidence="2" id="KW-0812">Transmembrane</keyword>
<comment type="caution">
    <text evidence="5">The sequence shown here is derived from an EMBL/GenBank/DDBJ whole genome shotgun (WGS) entry which is preliminary data.</text>
</comment>
<dbReference type="EMBL" id="JAYKXP010000040">
    <property type="protein sequence ID" value="KAK7039070.1"/>
    <property type="molecule type" value="Genomic_DNA"/>
</dbReference>
<evidence type="ECO:0000256" key="1">
    <source>
        <dbReference type="SAM" id="MobiDB-lite"/>
    </source>
</evidence>
<dbReference type="Proteomes" id="UP001383192">
    <property type="component" value="Unassembled WGS sequence"/>
</dbReference>
<feature type="compositionally biased region" description="Acidic residues" evidence="1">
    <location>
        <begin position="536"/>
        <end position="545"/>
    </location>
</feature>
<evidence type="ECO:0000256" key="3">
    <source>
        <dbReference type="SAM" id="SignalP"/>
    </source>
</evidence>
<name>A0AAW0CH71_9AGAR</name>
<feature type="signal peptide" evidence="3">
    <location>
        <begin position="1"/>
        <end position="19"/>
    </location>
</feature>
<evidence type="ECO:0000313" key="6">
    <source>
        <dbReference type="Proteomes" id="UP001383192"/>
    </source>
</evidence>
<sequence>MISFYLLSIIAIFASCAHSQLISDPSWTKPNISTSKQERIRVAAQALDTTIRMLDSNLILPSEGDNVPLSNTARLFTQLSDFDRLLNLTRYKDQVSRYFELRGAVGSNNVMPTNESFNANYMLLYGNAALHANLAYGDAPEWRPDVLSDLTRTLDALSLHERDPLPPIPLGLSSALFLNESLQAVLMDDCDDSGRLIHPDSPSVSFYTNALWLKYSTLSYIQTDDAAFRNRVGLTSKVLANLDQGLNIRWRNSDCSARDNSWTSGAGALFIESLARFGTVSNVFDATLLKERTSWSIEGMNPPEQGMIDHRTIPGCNASSSNYMAYRVVGEYIHSLSSSYQHLAAFQDIQSYMQGFISNQYNEMLDNMTSTNTHYGNWNTTETGPLNVDERLSMTYTLLAGINMPETSNGTFQLGNIQTSKVSVGVVAGIVVGSILLTVITVLGGAFCARRCGFWRKDVVPPASEPFTLQVTDKQVVTSGNAPKHWQLKDRRPNSNERAGTSNAPAVDSTNPCTATQLPYQEPGVLPAPTRRADEVLEQLDEEHEQDSGWRPNITPRRLPPTYEDAL</sequence>
<reference evidence="5 6" key="1">
    <citation type="submission" date="2024-01" db="EMBL/GenBank/DDBJ databases">
        <title>A draft genome for a cacao thread blight-causing isolate of Paramarasmius palmivorus.</title>
        <authorList>
            <person name="Baruah I.K."/>
            <person name="Bukari Y."/>
            <person name="Amoako-Attah I."/>
            <person name="Meinhardt L.W."/>
            <person name="Bailey B.A."/>
            <person name="Cohen S.P."/>
        </authorList>
    </citation>
    <scope>NUCLEOTIDE SEQUENCE [LARGE SCALE GENOMIC DNA]</scope>
    <source>
        <strain evidence="5 6">GH-12</strain>
    </source>
</reference>
<feature type="compositionally biased region" description="Polar residues" evidence="1">
    <location>
        <begin position="496"/>
        <end position="519"/>
    </location>
</feature>
<evidence type="ECO:0000313" key="4">
    <source>
        <dbReference type="EMBL" id="KAK7030999.1"/>
    </source>
</evidence>
<feature type="chain" id="PRO_5044716825" description="Glycoside hydrolase family 76 protein" evidence="3">
    <location>
        <begin position="20"/>
        <end position="567"/>
    </location>
</feature>
<accession>A0AAW0CH71</accession>
<proteinExistence type="predicted"/>